<dbReference type="EMBL" id="JAAGUZ010000047">
    <property type="protein sequence ID" value="NEW46280.1"/>
    <property type="molecule type" value="Genomic_DNA"/>
</dbReference>
<dbReference type="PANTHER" id="PTHR32332">
    <property type="entry name" value="2-NITROPROPANE DIOXYGENASE"/>
    <property type="match status" value="1"/>
</dbReference>
<dbReference type="InterPro" id="IPR004136">
    <property type="entry name" value="NMO"/>
</dbReference>
<dbReference type="SUPFAM" id="SSF51412">
    <property type="entry name" value="Inosine monophosphate dehydrogenase (IMPDH)"/>
    <property type="match status" value="1"/>
</dbReference>
<dbReference type="PANTHER" id="PTHR32332:SF31">
    <property type="entry name" value="2-NITROPROPANE DIOXYGENASE FAMILY, PUTATIVE (AFU_ORTHOLOGUE AFUA_2G09850)-RELATED"/>
    <property type="match status" value="1"/>
</dbReference>
<keyword evidence="2" id="KW-0288">FMN</keyword>
<dbReference type="Proteomes" id="UP000468928">
    <property type="component" value="Unassembled WGS sequence"/>
</dbReference>
<dbReference type="Proteomes" id="UP000470876">
    <property type="component" value="Unassembled WGS sequence"/>
</dbReference>
<evidence type="ECO:0000313" key="6">
    <source>
        <dbReference type="Proteomes" id="UP000468928"/>
    </source>
</evidence>
<keyword evidence="4" id="KW-0503">Monooxygenase</keyword>
<dbReference type="Pfam" id="PF03060">
    <property type="entry name" value="NMO"/>
    <property type="match status" value="1"/>
</dbReference>
<evidence type="ECO:0000313" key="4">
    <source>
        <dbReference type="EMBL" id="NEW46280.1"/>
    </source>
</evidence>
<evidence type="ECO:0000256" key="3">
    <source>
        <dbReference type="ARBA" id="ARBA00023002"/>
    </source>
</evidence>
<keyword evidence="7" id="KW-1185">Reference proteome</keyword>
<protein>
    <submittedName>
        <fullName evidence="4">Nitronate monooxygenase</fullName>
    </submittedName>
</protein>
<dbReference type="AlphaFoldDB" id="A0A6P1DBV1"/>
<dbReference type="InterPro" id="IPR013785">
    <property type="entry name" value="Aldolase_TIM"/>
</dbReference>
<name>A0A6P1DBV1_9NOCA</name>
<accession>A0A6P1DBV1</accession>
<proteinExistence type="predicted"/>
<dbReference type="GO" id="GO:0018580">
    <property type="term" value="F:nitronate monooxygenase activity"/>
    <property type="evidence" value="ECO:0007669"/>
    <property type="project" value="InterPro"/>
</dbReference>
<evidence type="ECO:0000313" key="5">
    <source>
        <dbReference type="EMBL" id="NEW58443.1"/>
    </source>
</evidence>
<evidence type="ECO:0000256" key="1">
    <source>
        <dbReference type="ARBA" id="ARBA00022630"/>
    </source>
</evidence>
<keyword evidence="3" id="KW-0560">Oxidoreductase</keyword>
<keyword evidence="1" id="KW-0285">Flavoprotein</keyword>
<dbReference type="CDD" id="cd04730">
    <property type="entry name" value="NPD_like"/>
    <property type="match status" value="1"/>
</dbReference>
<evidence type="ECO:0000313" key="7">
    <source>
        <dbReference type="Proteomes" id="UP000470876"/>
    </source>
</evidence>
<organism evidence="4 6">
    <name type="scientific">Nocardia cyriacigeorgica</name>
    <dbReference type="NCBI Taxonomy" id="135487"/>
    <lineage>
        <taxon>Bacteria</taxon>
        <taxon>Bacillati</taxon>
        <taxon>Actinomycetota</taxon>
        <taxon>Actinomycetes</taxon>
        <taxon>Mycobacteriales</taxon>
        <taxon>Nocardiaceae</taxon>
        <taxon>Nocardia</taxon>
    </lineage>
</organism>
<comment type="caution">
    <text evidence="4">The sequence shown here is derived from an EMBL/GenBank/DDBJ whole genome shotgun (WGS) entry which is preliminary data.</text>
</comment>
<gene>
    <name evidence="4" type="ORF">GV789_17745</name>
    <name evidence="5" type="ORF">GV794_22750</name>
</gene>
<dbReference type="EMBL" id="JAAGUX010000054">
    <property type="protein sequence ID" value="NEW58443.1"/>
    <property type="molecule type" value="Genomic_DNA"/>
</dbReference>
<evidence type="ECO:0000256" key="2">
    <source>
        <dbReference type="ARBA" id="ARBA00022643"/>
    </source>
</evidence>
<dbReference type="Gene3D" id="3.20.20.70">
    <property type="entry name" value="Aldolase class I"/>
    <property type="match status" value="1"/>
</dbReference>
<reference evidence="6 7" key="1">
    <citation type="submission" date="2020-01" db="EMBL/GenBank/DDBJ databases">
        <title>Genetics and antimicrobial susceptibilities of Nocardia species isolated from the soil; a comparison with species isolated from humans.</title>
        <authorList>
            <person name="Carrasco G."/>
            <person name="Monzon S."/>
            <person name="Sansegundo M."/>
            <person name="Garcia E."/>
            <person name="Garrido N."/>
            <person name="Medina M.J."/>
            <person name="Villalon P."/>
            <person name="Ramirez-Arocha A.C."/>
            <person name="Jimenez P."/>
            <person name="Cuesta I."/>
            <person name="Valdezate S."/>
        </authorList>
    </citation>
    <scope>NUCLEOTIDE SEQUENCE [LARGE SCALE GENOMIC DNA]</scope>
    <source>
        <strain evidence="4 6">CNM20110639</strain>
        <strain evidence="5 7">CNM20110649</strain>
    </source>
</reference>
<sequence length="327" mass="33382">MLSTAWSREMGLRVPIVNAPMGGVAGGRLAAAVTAAGGLGMIGMGSAGSAARLSAELEQLGPNPGPFGIGMISWGVAREPALFDTALAARPTLVSVSFTTDLSWVEPVHQAGILAATQVYDREQARRAEAAGVDVIVARGAEGGGHGEPTLATLPLLEIVCDAVDVPVLAAGGIATGHALAAVLGAGAAGAWLGTRLAVCPEALTTEHARAALLRADATDTITTRVFDIGQGLPWPARYPARVLRNDFTDRWDGAEDSLATDERARDELAAAVAADDPRLAPVDAGQGIGLVTSSQPVAEVFDDICTAAARYLTARSTIAEPDVTHG</sequence>